<dbReference type="Proteomes" id="UP000288259">
    <property type="component" value="Unassembled WGS sequence"/>
</dbReference>
<dbReference type="Gene3D" id="3.40.50.200">
    <property type="entry name" value="Peptidase S8/S53 domain"/>
    <property type="match status" value="1"/>
</dbReference>
<dbReference type="InterPro" id="IPR050131">
    <property type="entry name" value="Peptidase_S8_subtilisin-like"/>
</dbReference>
<gene>
    <name evidence="9" type="ORF">CWI71_11740</name>
</gene>
<feature type="domain" description="Peptidase S8/S53" evidence="8">
    <location>
        <begin position="139"/>
        <end position="449"/>
    </location>
</feature>
<organism evidence="9 10">
    <name type="scientific">Pseudidiomarina insulisalsae</name>
    <dbReference type="NCBI Taxonomy" id="575789"/>
    <lineage>
        <taxon>Bacteria</taxon>
        <taxon>Pseudomonadati</taxon>
        <taxon>Pseudomonadota</taxon>
        <taxon>Gammaproteobacteria</taxon>
        <taxon>Alteromonadales</taxon>
        <taxon>Idiomarinaceae</taxon>
        <taxon>Pseudidiomarina</taxon>
    </lineage>
</organism>
<evidence type="ECO:0000256" key="4">
    <source>
        <dbReference type="ARBA" id="ARBA00022825"/>
    </source>
</evidence>
<dbReference type="InterPro" id="IPR000209">
    <property type="entry name" value="Peptidase_S8/S53_dom"/>
</dbReference>
<dbReference type="GO" id="GO:0006508">
    <property type="term" value="P:proteolysis"/>
    <property type="evidence" value="ECO:0007669"/>
    <property type="project" value="UniProtKB-KW"/>
</dbReference>
<dbReference type="PANTHER" id="PTHR43806">
    <property type="entry name" value="PEPTIDASE S8"/>
    <property type="match status" value="1"/>
</dbReference>
<dbReference type="InterPro" id="IPR015500">
    <property type="entry name" value="Peptidase_S8_subtilisin-rel"/>
</dbReference>
<feature type="chain" id="PRO_5019394375" evidence="7">
    <location>
        <begin position="26"/>
        <end position="820"/>
    </location>
</feature>
<dbReference type="InterPro" id="IPR023828">
    <property type="entry name" value="Peptidase_S8_Ser-AS"/>
</dbReference>
<keyword evidence="3 6" id="KW-0378">Hydrolase</keyword>
<feature type="signal peptide" evidence="7">
    <location>
        <begin position="1"/>
        <end position="25"/>
    </location>
</feature>
<evidence type="ECO:0000313" key="9">
    <source>
        <dbReference type="EMBL" id="RUO57321.1"/>
    </source>
</evidence>
<dbReference type="AlphaFoldDB" id="A0A432Y8U7"/>
<dbReference type="PROSITE" id="PS00138">
    <property type="entry name" value="SUBTILASE_SER"/>
    <property type="match status" value="1"/>
</dbReference>
<protein>
    <submittedName>
        <fullName evidence="9">Peptidase S8</fullName>
    </submittedName>
</protein>
<dbReference type="PROSITE" id="PS00137">
    <property type="entry name" value="SUBTILASE_HIS"/>
    <property type="match status" value="1"/>
</dbReference>
<dbReference type="SUPFAM" id="SSF52743">
    <property type="entry name" value="Subtilisin-like"/>
    <property type="match status" value="1"/>
</dbReference>
<proteinExistence type="inferred from homology"/>
<dbReference type="EMBL" id="PIPY01000015">
    <property type="protein sequence ID" value="RUO57321.1"/>
    <property type="molecule type" value="Genomic_DNA"/>
</dbReference>
<sequence>MKTTVKLSAVSLGLLLTFGASSSFAKTFDPDLQSIINQASADTLHQVIITFDQDEAPSDGQLQALEDLGVSGVAMQRLPMVGALATAQQIERIYQRVDVRSVWHNDPLVLENGDATAITGVKSLRDDTSLRSNGIPYSGRGIGVVVNDSGVDGTHGDLMYPQHVVQNVLAQVNLNSFSGIAPITYQENVANTDIAGGHGTHVAGTIGGTGAMSNGEHNGVAPGASIIGYGSGAGLFILDTIGGFDYALHNQFTYNIRVISNSFGNTGDVGTDFNPDDPTNVATKALADNGIITVFSAGNSGPGESTITGNFKKAPWVITVAAGDKQGNLADFSSRGVNGKTGTAVVDGETYTWEDRPTITAPGVDIISVRASLSSTGTLSATQDSENLPPEQLAYYTFSSGTSMAAPHVSGIVALMLEANPNLQWQQVKQIIQETATVMPGRDAWEAGAGYVNAHAAVRAALGNSELFGDTVKLNREFNANALLTDGESITRTVEYFPVGETASETFTVPASATLVLASAQIETGTAFVLEDPNGNRYGSGIGLPVLGSSVGVSAPAVPGTWKVYARGIGSVSGLSLDPLGVTNGIGIPAPTDVSIRFVESAGIDGIDDTQGHPARVFIELAINERLMDARATGFAPDASLERIELADALTLSGLTRQSRSGNSIRFFDTDANTAAFANAVTSRNAPLRSGAANTAALMPPLTSSHFGSDASVSRTDVAYALVQALGLEELANSFDPNEPIVVIRLDQVLELEDSFEIPANKRGYVQLALNMGLAQVELSVEQGTFDLTPTLTARFNGDASVTRAELARDLAQLLPRISQ</sequence>
<evidence type="ECO:0000256" key="1">
    <source>
        <dbReference type="ARBA" id="ARBA00011073"/>
    </source>
</evidence>
<comment type="similarity">
    <text evidence="1 6">Belongs to the peptidase S8 family.</text>
</comment>
<accession>A0A432Y8U7</accession>
<keyword evidence="7" id="KW-0732">Signal</keyword>
<dbReference type="OrthoDB" id="9790784at2"/>
<dbReference type="PROSITE" id="PS51892">
    <property type="entry name" value="SUBTILASE"/>
    <property type="match status" value="1"/>
</dbReference>
<reference evidence="10" key="1">
    <citation type="journal article" date="2018" name="Front. Microbiol.">
        <title>Genome-Based Analysis Reveals the Taxonomy and Diversity of the Family Idiomarinaceae.</title>
        <authorList>
            <person name="Liu Y."/>
            <person name="Lai Q."/>
            <person name="Shao Z."/>
        </authorList>
    </citation>
    <scope>NUCLEOTIDE SEQUENCE [LARGE SCALE GENOMIC DNA]</scope>
    <source>
        <strain evidence="10">CVS-6</strain>
    </source>
</reference>
<evidence type="ECO:0000256" key="6">
    <source>
        <dbReference type="PROSITE-ProRule" id="PRU01240"/>
    </source>
</evidence>
<feature type="active site" description="Charge relay system" evidence="5 6">
    <location>
        <position position="198"/>
    </location>
</feature>
<dbReference type="RefSeq" id="WP_126755463.1">
    <property type="nucleotide sequence ID" value="NZ_PIPY01000015.1"/>
</dbReference>
<evidence type="ECO:0000256" key="2">
    <source>
        <dbReference type="ARBA" id="ARBA00022670"/>
    </source>
</evidence>
<dbReference type="PANTHER" id="PTHR43806:SF65">
    <property type="entry name" value="SERINE PROTEASE APRX"/>
    <property type="match status" value="1"/>
</dbReference>
<keyword evidence="10" id="KW-1185">Reference proteome</keyword>
<feature type="active site" description="Charge relay system" evidence="5 6">
    <location>
        <position position="148"/>
    </location>
</feature>
<dbReference type="InterPro" id="IPR022398">
    <property type="entry name" value="Peptidase_S8_His-AS"/>
</dbReference>
<dbReference type="InterPro" id="IPR036852">
    <property type="entry name" value="Peptidase_S8/S53_dom_sf"/>
</dbReference>
<dbReference type="Pfam" id="PF00082">
    <property type="entry name" value="Peptidase_S8"/>
    <property type="match status" value="1"/>
</dbReference>
<keyword evidence="4 6" id="KW-0720">Serine protease</keyword>
<keyword evidence="2 6" id="KW-0645">Protease</keyword>
<feature type="active site" description="Charge relay system" evidence="5 6">
    <location>
        <position position="403"/>
    </location>
</feature>
<comment type="caution">
    <text evidence="9">The sequence shown here is derived from an EMBL/GenBank/DDBJ whole genome shotgun (WGS) entry which is preliminary data.</text>
</comment>
<dbReference type="PRINTS" id="PR00723">
    <property type="entry name" value="SUBTILISIN"/>
</dbReference>
<evidence type="ECO:0000313" key="10">
    <source>
        <dbReference type="Proteomes" id="UP000288259"/>
    </source>
</evidence>
<evidence type="ECO:0000259" key="8">
    <source>
        <dbReference type="Pfam" id="PF00082"/>
    </source>
</evidence>
<dbReference type="GO" id="GO:0004252">
    <property type="term" value="F:serine-type endopeptidase activity"/>
    <property type="evidence" value="ECO:0007669"/>
    <property type="project" value="UniProtKB-UniRule"/>
</dbReference>
<evidence type="ECO:0000256" key="3">
    <source>
        <dbReference type="ARBA" id="ARBA00022801"/>
    </source>
</evidence>
<name>A0A432Y8U7_9GAMM</name>
<evidence type="ECO:0000256" key="7">
    <source>
        <dbReference type="SAM" id="SignalP"/>
    </source>
</evidence>
<evidence type="ECO:0000256" key="5">
    <source>
        <dbReference type="PIRSR" id="PIRSR615500-1"/>
    </source>
</evidence>